<gene>
    <name evidence="7" type="ORF">A3F84_21810</name>
</gene>
<evidence type="ECO:0000256" key="2">
    <source>
        <dbReference type="ARBA" id="ARBA00022723"/>
    </source>
</evidence>
<feature type="domain" description="Cytochrome c" evidence="6">
    <location>
        <begin position="105"/>
        <end position="185"/>
    </location>
</feature>
<keyword evidence="4 5" id="KW-0408">Iron</keyword>
<evidence type="ECO:0000256" key="3">
    <source>
        <dbReference type="ARBA" id="ARBA00022729"/>
    </source>
</evidence>
<dbReference type="Proteomes" id="UP000178606">
    <property type="component" value="Unassembled WGS sequence"/>
</dbReference>
<evidence type="ECO:0000259" key="6">
    <source>
        <dbReference type="PROSITE" id="PS51007"/>
    </source>
</evidence>
<keyword evidence="3" id="KW-0732">Signal</keyword>
<dbReference type="InterPro" id="IPR036280">
    <property type="entry name" value="Multihaem_cyt_sf"/>
</dbReference>
<dbReference type="PROSITE" id="PS51007">
    <property type="entry name" value="CYTC"/>
    <property type="match status" value="2"/>
</dbReference>
<feature type="domain" description="Cytochrome c" evidence="6">
    <location>
        <begin position="11"/>
        <end position="93"/>
    </location>
</feature>
<dbReference type="GO" id="GO:0046872">
    <property type="term" value="F:metal ion binding"/>
    <property type="evidence" value="ECO:0007669"/>
    <property type="project" value="UniProtKB-KW"/>
</dbReference>
<evidence type="ECO:0000256" key="5">
    <source>
        <dbReference type="PROSITE-ProRule" id="PRU00433"/>
    </source>
</evidence>
<comment type="caution">
    <text evidence="7">The sequence shown here is derived from an EMBL/GenBank/DDBJ whole genome shotgun (WGS) entry which is preliminary data.</text>
</comment>
<protein>
    <recommendedName>
        <fullName evidence="6">Cytochrome c domain-containing protein</fullName>
    </recommendedName>
</protein>
<sequence>MEHETPSVKDATLAIGQDLLNHFGCVTCHDLPVAPFAERRGPDLDRIGEKTSSAWLRRWLEDPFAVAPTTRMPRVPLTFQEREQIVAFLMVQRRTGSGSPADGDGDPERGRAFYQEAGCPSCHRLGGEGGARGPALDGVKEKLQRAWLTAYLRRPREALGNAAMPEYDLTERQVDDLTAFLLGPGQGGRTDWEETAPDLVIQAGLSAYAQRGCARCHRIGVYRKPLSPEARGLAEAQKVLKHHEADRPNSPRIALTSGQRGAMSEALAFIRASSLSAMPGGAGDVDAFLETYWQTPIPPQGRAPAAFDSTVADLRPEACGTCHVEQWRDWQTTVHSQSMGAGVMGQLLDRIEQEPGFVSGCQECHAPLSEQHRVTPEGDGHRLNPTYRADLQSAGLTCAACHVRGHRRFGPPPGPRPSAQVWGVGHGGAVATAAFEQSAFCRGCHQFPEDGVRLNDKLLENTYNEWLGSPQARQGQTCQTCHMPDRRHLWRGIHDPEMTRQAVRVEVVPRGYGEDDSLRAEVRVENAGAGHHLPTYVTPAIYVTVRLLDRMMGVLPGTEEVRVVQRRVVLTTEESWELFDTRIPAGGRWVFDYATFSHADAALLEVTLDVHPDDFYQGFFEGYDRDGISEAARSMIDTAWGRTALTPYRLMARRWPLSALAPGQGGQ</sequence>
<keyword evidence="2 5" id="KW-0479">Metal-binding</keyword>
<dbReference type="PANTHER" id="PTHR35038:SF10">
    <property type="entry name" value="HIGH-MOLECULAR-WEIGHT CYTOCHROME C"/>
    <property type="match status" value="1"/>
</dbReference>
<dbReference type="AlphaFoldDB" id="A0A1F6D051"/>
<dbReference type="SUPFAM" id="SSF48695">
    <property type="entry name" value="Multiheme cytochromes"/>
    <property type="match status" value="1"/>
</dbReference>
<dbReference type="Gene3D" id="1.10.760.10">
    <property type="entry name" value="Cytochrome c-like domain"/>
    <property type="match status" value="2"/>
</dbReference>
<dbReference type="InterPro" id="IPR003468">
    <property type="entry name" value="Cyt_c_oxidase_monohaem-su/FixO"/>
</dbReference>
<dbReference type="InterPro" id="IPR036909">
    <property type="entry name" value="Cyt_c-like_dom_sf"/>
</dbReference>
<name>A0A1F6D051_HANXR</name>
<evidence type="ECO:0000256" key="1">
    <source>
        <dbReference type="ARBA" id="ARBA00022617"/>
    </source>
</evidence>
<dbReference type="SUPFAM" id="SSF46626">
    <property type="entry name" value="Cytochrome c"/>
    <property type="match status" value="2"/>
</dbReference>
<dbReference type="PANTHER" id="PTHR35038">
    <property type="entry name" value="DISSIMILATORY SULFITE REDUCTASE SIRA"/>
    <property type="match status" value="1"/>
</dbReference>
<accession>A0A1F6D051</accession>
<reference evidence="7 8" key="1">
    <citation type="journal article" date="2016" name="Nat. Commun.">
        <title>Thousands of microbial genomes shed light on interconnected biogeochemical processes in an aquifer system.</title>
        <authorList>
            <person name="Anantharaman K."/>
            <person name="Brown C.T."/>
            <person name="Hug L.A."/>
            <person name="Sharon I."/>
            <person name="Castelle C.J."/>
            <person name="Probst A.J."/>
            <person name="Thomas B.C."/>
            <person name="Singh A."/>
            <person name="Wilkins M.J."/>
            <person name="Karaoz U."/>
            <person name="Brodie E.L."/>
            <person name="Williams K.H."/>
            <person name="Hubbard S.S."/>
            <person name="Banfield J.F."/>
        </authorList>
    </citation>
    <scope>NUCLEOTIDE SEQUENCE [LARGE SCALE GENOMIC DNA]</scope>
    <source>
        <strain evidence="8">RIFCSPLOWO2_12_FULL_64_10</strain>
    </source>
</reference>
<evidence type="ECO:0000256" key="4">
    <source>
        <dbReference type="ARBA" id="ARBA00023004"/>
    </source>
</evidence>
<evidence type="ECO:0000313" key="7">
    <source>
        <dbReference type="EMBL" id="OGG54799.1"/>
    </source>
</evidence>
<dbReference type="InterPro" id="IPR051829">
    <property type="entry name" value="Multiheme_Cytochr_ET"/>
</dbReference>
<dbReference type="Pfam" id="PF02433">
    <property type="entry name" value="FixO"/>
    <property type="match status" value="1"/>
</dbReference>
<dbReference type="Pfam" id="PF00034">
    <property type="entry name" value="Cytochrom_C"/>
    <property type="match status" value="1"/>
</dbReference>
<evidence type="ECO:0000313" key="8">
    <source>
        <dbReference type="Proteomes" id="UP000178606"/>
    </source>
</evidence>
<keyword evidence="1 5" id="KW-0349">Heme</keyword>
<dbReference type="GO" id="GO:0009055">
    <property type="term" value="F:electron transfer activity"/>
    <property type="evidence" value="ECO:0007669"/>
    <property type="project" value="InterPro"/>
</dbReference>
<organism evidence="7 8">
    <name type="scientific">Handelsmanbacteria sp. (strain RIFCSPLOWO2_12_FULL_64_10)</name>
    <dbReference type="NCBI Taxonomy" id="1817868"/>
    <lineage>
        <taxon>Bacteria</taxon>
        <taxon>Candidatus Handelsmaniibacteriota</taxon>
    </lineage>
</organism>
<dbReference type="EMBL" id="MFKF01000095">
    <property type="protein sequence ID" value="OGG54799.1"/>
    <property type="molecule type" value="Genomic_DNA"/>
</dbReference>
<proteinExistence type="predicted"/>
<dbReference type="Gene3D" id="1.10.1130.10">
    <property type="entry name" value="Flavocytochrome C3, Chain A"/>
    <property type="match status" value="1"/>
</dbReference>
<dbReference type="InterPro" id="IPR009056">
    <property type="entry name" value="Cyt_c-like_dom"/>
</dbReference>
<dbReference type="GO" id="GO:0020037">
    <property type="term" value="F:heme binding"/>
    <property type="evidence" value="ECO:0007669"/>
    <property type="project" value="InterPro"/>
</dbReference>